<proteinExistence type="predicted"/>
<comment type="caution">
    <text evidence="2">The sequence shown here is derived from an EMBL/GenBank/DDBJ whole genome shotgun (WGS) entry which is preliminary data.</text>
</comment>
<dbReference type="PANTHER" id="PTHR23159:SF31">
    <property type="entry name" value="CENTROSOME-ASSOCIATED PROTEIN CEP250 ISOFORM X1"/>
    <property type="match status" value="1"/>
</dbReference>
<dbReference type="SUPFAM" id="SSF52540">
    <property type="entry name" value="P-loop containing nucleoside triphosphate hydrolases"/>
    <property type="match status" value="2"/>
</dbReference>
<gene>
    <name evidence="2" type="ORF">NDI86_11390</name>
</gene>
<evidence type="ECO:0000313" key="3">
    <source>
        <dbReference type="Proteomes" id="UP001268864"/>
    </source>
</evidence>
<organism evidence="2 3">
    <name type="scientific">Haloarcula onubensis</name>
    <dbReference type="NCBI Taxonomy" id="2950539"/>
    <lineage>
        <taxon>Archaea</taxon>
        <taxon>Methanobacteriati</taxon>
        <taxon>Methanobacteriota</taxon>
        <taxon>Stenosarchaea group</taxon>
        <taxon>Halobacteria</taxon>
        <taxon>Halobacteriales</taxon>
        <taxon>Haloarculaceae</taxon>
        <taxon>Haloarcula</taxon>
    </lineage>
</organism>
<dbReference type="EMBL" id="JAMQOS010000003">
    <property type="protein sequence ID" value="MDS0282729.1"/>
    <property type="molecule type" value="Genomic_DNA"/>
</dbReference>
<feature type="coiled-coil region" evidence="1">
    <location>
        <begin position="136"/>
        <end position="285"/>
    </location>
</feature>
<dbReference type="PANTHER" id="PTHR23159">
    <property type="entry name" value="CENTROSOMAL PROTEIN 2"/>
    <property type="match status" value="1"/>
</dbReference>
<protein>
    <submittedName>
        <fullName evidence="2">Chromosome segregation protein SMC</fullName>
    </submittedName>
</protein>
<dbReference type="RefSeq" id="WP_310900556.1">
    <property type="nucleotide sequence ID" value="NZ_JAMQOS010000003.1"/>
</dbReference>
<dbReference type="InterPro" id="IPR027417">
    <property type="entry name" value="P-loop_NTPase"/>
</dbReference>
<evidence type="ECO:0000313" key="2">
    <source>
        <dbReference type="EMBL" id="MDS0282729.1"/>
    </source>
</evidence>
<dbReference type="Proteomes" id="UP001268864">
    <property type="component" value="Unassembled WGS sequence"/>
</dbReference>
<feature type="coiled-coil region" evidence="1">
    <location>
        <begin position="344"/>
        <end position="507"/>
    </location>
</feature>
<sequence length="651" mass="74056">MTQPRQTESAATFDITNVGGIDHSSQTVHAGVTVLTGKNATNRTSFLQAVMAVCGSDQATLKADAEAGEVSLTLDGTEYTRTLTRSGGTVSFGGEPYLDDSLIADAFAFLLEDNEARRAVARGDDLREIIMRPVDTDEIERDIERLQSERDDVDARLDRLDSLADELPELRADRQRLEAEIDEKEAELASTESEMAALDTSFQETREEKEAYEAKLDALSQARQERERLTRRIESERDSLESLETDREELTAELDEYERVSDGRLTEIDEEIQRLRGRMQQIDSTVGDLQSVIQFNEEFVDGEPPAALRSLDGTEQSGGGELTDQLVDDSTDVTCWTCGSTVELSQVEATLDRLRQVRNEQMDERQTIQGRVDALQDERSTLETERRQRERAERKLAEVEAEIDDRESTVEDLIEQRTETDDEIERLEAEVDELEDVKQSDVLDLQKVTSRLEVEIERRSDDLADVEDRIAELESELDEREALERRREQLSTELAALRTRIEDLQTDAIEAFNSHMEAVLERLGYENLERIWIERTETQVREGRRKVTADQFDLHVVRSTDSGTVYEDTVDHLSESEREITGLVFALAGYLVHEVYDRVPFMLLDSIEAVDADRIARLVDYLAEYSDYLVVALLEEDAQALDDDYPRVESI</sequence>
<dbReference type="Gene3D" id="3.40.50.300">
    <property type="entry name" value="P-loop containing nucleotide triphosphate hydrolases"/>
    <property type="match status" value="2"/>
</dbReference>
<dbReference type="NCBIfam" id="NF045487">
    <property type="entry name" value="ASRP"/>
    <property type="match status" value="1"/>
</dbReference>
<reference evidence="2 3" key="1">
    <citation type="submission" date="2022-06" db="EMBL/GenBank/DDBJ databases">
        <title>Halomicroarcula sp. a new haloarchaeum isolate from saline soil.</title>
        <authorList>
            <person name="Strakova D."/>
            <person name="Galisteo C."/>
            <person name="Sanchez-Porro C."/>
            <person name="Ventosa A."/>
        </authorList>
    </citation>
    <scope>NUCLEOTIDE SEQUENCE [LARGE SCALE GENOMIC DNA]</scope>
    <source>
        <strain evidence="2 3">S3CR25-11</strain>
    </source>
</reference>
<name>A0ABU2FPQ7_9EURY</name>
<accession>A0ABU2FPQ7</accession>
<evidence type="ECO:0000256" key="1">
    <source>
        <dbReference type="SAM" id="Coils"/>
    </source>
</evidence>
<keyword evidence="1" id="KW-0175">Coiled coil</keyword>
<keyword evidence="3" id="KW-1185">Reference proteome</keyword>